<protein>
    <submittedName>
        <fullName evidence="2">Uncharacterized protein</fullName>
    </submittedName>
</protein>
<proteinExistence type="predicted"/>
<gene>
    <name evidence="2" type="ORF">VN97_g5019</name>
</gene>
<reference evidence="2" key="2">
    <citation type="journal article" date="2016" name="Fungal Biol.">
        <title>Ochratoxin A production by Penicillium thymicola.</title>
        <authorList>
            <person name="Nguyen H.D.T."/>
            <person name="McMullin D.R."/>
            <person name="Ponomareva E."/>
            <person name="Riley R."/>
            <person name="Pomraning K.R."/>
            <person name="Baker S.E."/>
            <person name="Seifert K.A."/>
        </authorList>
    </citation>
    <scope>NUCLEOTIDE SEQUENCE</scope>
    <source>
        <strain evidence="2">DAOM 180753</strain>
    </source>
</reference>
<evidence type="ECO:0000313" key="3">
    <source>
        <dbReference type="Proteomes" id="UP001227192"/>
    </source>
</evidence>
<dbReference type="EMBL" id="LACB01000123">
    <property type="protein sequence ID" value="KAJ9488273.1"/>
    <property type="molecule type" value="Genomic_DNA"/>
</dbReference>
<keyword evidence="3" id="KW-1185">Reference proteome</keyword>
<evidence type="ECO:0000313" key="2">
    <source>
        <dbReference type="EMBL" id="KAJ9488273.1"/>
    </source>
</evidence>
<evidence type="ECO:0000256" key="1">
    <source>
        <dbReference type="SAM" id="MobiDB-lite"/>
    </source>
</evidence>
<reference evidence="2" key="1">
    <citation type="submission" date="2015-06" db="EMBL/GenBank/DDBJ databases">
        <authorList>
            <person name="Nguyen H."/>
        </authorList>
    </citation>
    <scope>NUCLEOTIDE SEQUENCE</scope>
    <source>
        <strain evidence="2">DAOM 180753</strain>
    </source>
</reference>
<organism evidence="2 3">
    <name type="scientific">Penicillium thymicola</name>
    <dbReference type="NCBI Taxonomy" id="293382"/>
    <lineage>
        <taxon>Eukaryota</taxon>
        <taxon>Fungi</taxon>
        <taxon>Dikarya</taxon>
        <taxon>Ascomycota</taxon>
        <taxon>Pezizomycotina</taxon>
        <taxon>Eurotiomycetes</taxon>
        <taxon>Eurotiomycetidae</taxon>
        <taxon>Eurotiales</taxon>
        <taxon>Aspergillaceae</taxon>
        <taxon>Penicillium</taxon>
    </lineage>
</organism>
<feature type="compositionally biased region" description="Polar residues" evidence="1">
    <location>
        <begin position="60"/>
        <end position="76"/>
    </location>
</feature>
<sequence>MFDLRYRPTSELPPSTSSNKHKKNQQTQIYNPAIKKPLNTKNRTLAKPSIQAKAKVKAPRTSTEPSRVSQASSPHKTLTQAERLYVILFYTLKIAISPGNIVQ</sequence>
<accession>A0AAI9TJH0</accession>
<comment type="caution">
    <text evidence="2">The sequence shown here is derived from an EMBL/GenBank/DDBJ whole genome shotgun (WGS) entry which is preliminary data.</text>
</comment>
<dbReference type="AlphaFoldDB" id="A0AAI9TJH0"/>
<feature type="region of interest" description="Disordered" evidence="1">
    <location>
        <begin position="1"/>
        <end position="76"/>
    </location>
</feature>
<dbReference type="Proteomes" id="UP001227192">
    <property type="component" value="Unassembled WGS sequence"/>
</dbReference>
<name>A0AAI9TJH0_PENTH</name>